<dbReference type="InterPro" id="IPR026881">
    <property type="entry name" value="WYL_dom"/>
</dbReference>
<name>A0A1R1E660_9BACL</name>
<dbReference type="InterPro" id="IPR057727">
    <property type="entry name" value="WCX_dom"/>
</dbReference>
<evidence type="ECO:0000313" key="4">
    <source>
        <dbReference type="Proteomes" id="UP000187172"/>
    </source>
</evidence>
<dbReference type="Pfam" id="PF13280">
    <property type="entry name" value="WYL"/>
    <property type="match status" value="1"/>
</dbReference>
<organism evidence="3 4">
    <name type="scientific">Paenibacillus rhizosphaerae</name>
    <dbReference type="NCBI Taxonomy" id="297318"/>
    <lineage>
        <taxon>Bacteria</taxon>
        <taxon>Bacillati</taxon>
        <taxon>Bacillota</taxon>
        <taxon>Bacilli</taxon>
        <taxon>Bacillales</taxon>
        <taxon>Paenibacillaceae</taxon>
        <taxon>Paenibacillus</taxon>
    </lineage>
</organism>
<evidence type="ECO:0000259" key="1">
    <source>
        <dbReference type="Pfam" id="PF13280"/>
    </source>
</evidence>
<proteinExistence type="predicted"/>
<evidence type="ECO:0000313" key="3">
    <source>
        <dbReference type="EMBL" id="OMF47305.1"/>
    </source>
</evidence>
<dbReference type="AlphaFoldDB" id="A0A1R1E660"/>
<dbReference type="PROSITE" id="PS52050">
    <property type="entry name" value="WYL"/>
    <property type="match status" value="1"/>
</dbReference>
<feature type="domain" description="WCX" evidence="2">
    <location>
        <begin position="117"/>
        <end position="177"/>
    </location>
</feature>
<dbReference type="Pfam" id="PF25583">
    <property type="entry name" value="WCX"/>
    <property type="match status" value="1"/>
</dbReference>
<accession>A0A1R1E660</accession>
<dbReference type="InterPro" id="IPR051534">
    <property type="entry name" value="CBASS_pafABC_assoc_protein"/>
</dbReference>
<dbReference type="EMBL" id="MRTP01000018">
    <property type="protein sequence ID" value="OMF47305.1"/>
    <property type="molecule type" value="Genomic_DNA"/>
</dbReference>
<dbReference type="PANTHER" id="PTHR34580:SF1">
    <property type="entry name" value="PROTEIN PAFC"/>
    <property type="match status" value="1"/>
</dbReference>
<sequence length="187" mass="22073">MLLTMILLESRAFPKSEMKYLYIRAGEQDSVSRIVEPLGIMFSEYYFYLIANISGAELEYPAIYRLDRIIDYSLVESHFRRDERLRFQEGEFRKQVQFMQTGRLLRVQFRYYGQSIEAVVDRLPNANVTKEEEGSYLVEAKVFGRGIKMWLLSQAENVEVLSPSQLRGEIQESIRNMSEHYRDKAML</sequence>
<dbReference type="PANTHER" id="PTHR34580">
    <property type="match status" value="1"/>
</dbReference>
<protein>
    <submittedName>
        <fullName evidence="3">Uncharacterized protein</fullName>
    </submittedName>
</protein>
<gene>
    <name evidence="3" type="ORF">BK138_32230</name>
</gene>
<evidence type="ECO:0000259" key="2">
    <source>
        <dbReference type="Pfam" id="PF25583"/>
    </source>
</evidence>
<feature type="domain" description="WYL" evidence="1">
    <location>
        <begin position="19"/>
        <end position="71"/>
    </location>
</feature>
<keyword evidence="4" id="KW-1185">Reference proteome</keyword>
<comment type="caution">
    <text evidence="3">The sequence shown here is derived from an EMBL/GenBank/DDBJ whole genome shotgun (WGS) entry which is preliminary data.</text>
</comment>
<reference evidence="3 4" key="1">
    <citation type="submission" date="2016-11" db="EMBL/GenBank/DDBJ databases">
        <title>Paenibacillus species isolates.</title>
        <authorList>
            <person name="Beno S.M."/>
        </authorList>
    </citation>
    <scope>NUCLEOTIDE SEQUENCE [LARGE SCALE GENOMIC DNA]</scope>
    <source>
        <strain evidence="3 4">FSL R5-0378</strain>
    </source>
</reference>
<dbReference type="Proteomes" id="UP000187172">
    <property type="component" value="Unassembled WGS sequence"/>
</dbReference>
<dbReference type="STRING" id="297318.BK138_32230"/>